<accession>A0ABW4V146</accession>
<gene>
    <name evidence="1" type="ORF">ACFSGI_21295</name>
</gene>
<evidence type="ECO:0000313" key="1">
    <source>
        <dbReference type="EMBL" id="MFD1992516.1"/>
    </source>
</evidence>
<protein>
    <submittedName>
        <fullName evidence="1">Baseplate assembly protein</fullName>
    </submittedName>
</protein>
<dbReference type="RefSeq" id="WP_204826204.1">
    <property type="nucleotide sequence ID" value="NZ_JBHUGF010000011.1"/>
</dbReference>
<dbReference type="Proteomes" id="UP001597403">
    <property type="component" value="Unassembled WGS sequence"/>
</dbReference>
<evidence type="ECO:0000313" key="2">
    <source>
        <dbReference type="Proteomes" id="UP001597403"/>
    </source>
</evidence>
<comment type="caution">
    <text evidence="1">The sequence shown here is derived from an EMBL/GenBank/DDBJ whole genome shotgun (WGS) entry which is preliminary data.</text>
</comment>
<dbReference type="NCBIfam" id="TIGR02243">
    <property type="entry name" value="putative baseplate assembly protein"/>
    <property type="match status" value="1"/>
</dbReference>
<organism evidence="1 2">
    <name type="scientific">Paenibacillus nicotianae</name>
    <dbReference type="NCBI Taxonomy" id="1526551"/>
    <lineage>
        <taxon>Bacteria</taxon>
        <taxon>Bacillati</taxon>
        <taxon>Bacillota</taxon>
        <taxon>Bacilli</taxon>
        <taxon>Bacillales</taxon>
        <taxon>Paenibacillaceae</taxon>
        <taxon>Paenibacillus</taxon>
    </lineage>
</organism>
<sequence length="1074" mass="123694">MGLSWEQISNLASPAIDSRELADLVREMKELVPFYTPEWRFTPDDPDAGTTLFYIFADMLLENIKRLNQAPLNNYLSFLNLIGVEPIHSRAASACLTFQLSQGSTQPVFIPARTPVLAESEGQEVTFETTSSMLVTTAQMIGIYQVDGQRDHIVPIGQSLLTKDSKISKDVSIPYRLFDANNSDENIQEHILYTAHPILDYLEGATRIEWIPWLEPAYAATDWCRLLADPAYAEWTYWSQGQWKVFNHVQAVKGKIRLSKAAGSRLERCLIEGNEQLWIRCRIVHSLEQNHPSSISQEDLQWLSTIRLNRLTIRPVMQPLLGGGQRIDEIGIAPTRLFLDDQELDQEQFYPFGKLFYTYGCFYMESTEIFSKSGSWITLRYQSGFVNQRALPEPDIEPRWRPVMRTSEFDTRHAVYACIERVIWEYWNGQSWVRLINTAREMDYQFRAPDIITTTRSERGQINSVTTKASSIELDGQPEHLHDQKWEFECPADLVPTMVNGLEGYWIRARIIELDNAYAPYAIYRSPWIQQLRLQYSYRDSFPVQQCIAANHGESKTWNSTIPTNFFPFEVLDHTQPACYIVFDQAPSGGPLHMYIELEPLSELMNNDPVTIDWEYWQDHQGHQGWAALEIYDFTEGLTGSGGIQWSAPNDFGRYSRFGQKGYWIRLVDRQRRFGQKNIPYPVVKSIHWNTVPAIQQQSITEEKPDVTQGVEGVYFKLLRTPVHAEEVWVNETHLQEHNEWLRVQQEEPDDIQSVILPDGSQQVWRKWKAVVSLQGSGALDRHYRIDRAQGEVYFGNGRYGKVPTTVGTGRIKVNYRLSAGDLGNVEQNTINRLRYAKAFIDKVWNPLPAYGGHDREQTIEAVQRGPAQLKHRNRAVTIEDYESLAYEADAHVAKVKCFSGRNAQLVREAGSITLVIMVKDADWGRRYFPELRKRVRQHMIPRMSAMIFPESLFIIEPIYLEIDVTAEVYVRSMEDLVPVEEECINRLDRFLNAITGQHDGQGWDIGEQPQPSVFYPLLQSVSGVKYVNKLTIEIFQRTSDHRKELTAQQAAMIDHSIVHGGKHNLSVHTDWSK</sequence>
<dbReference type="InterPro" id="IPR011749">
    <property type="entry name" value="CHP02243"/>
</dbReference>
<name>A0ABW4V146_9BACL</name>
<proteinExistence type="predicted"/>
<keyword evidence="2" id="KW-1185">Reference proteome</keyword>
<dbReference type="EMBL" id="JBHUGF010000011">
    <property type="protein sequence ID" value="MFD1992516.1"/>
    <property type="molecule type" value="Genomic_DNA"/>
</dbReference>
<reference evidence="2" key="1">
    <citation type="journal article" date="2019" name="Int. J. Syst. Evol. Microbiol.">
        <title>The Global Catalogue of Microorganisms (GCM) 10K type strain sequencing project: providing services to taxonomists for standard genome sequencing and annotation.</title>
        <authorList>
            <consortium name="The Broad Institute Genomics Platform"/>
            <consortium name="The Broad Institute Genome Sequencing Center for Infectious Disease"/>
            <person name="Wu L."/>
            <person name="Ma J."/>
        </authorList>
    </citation>
    <scope>NUCLEOTIDE SEQUENCE [LARGE SCALE GENOMIC DNA]</scope>
    <source>
        <strain evidence="2">CGMCC 1.15067</strain>
    </source>
</reference>